<sequence length="488" mass="51546">MTTAAWRRGRGAVVAVFTAAVVVVPGAVAASAASGTGSVSVADGSGYRPVRMDVAATWLVDEGRGVEVPSDTWEARVRLPWEMDQLLRESDGRPTTWTTVDGCQDRYSSSYYDGVVAVNHVDARARCSVTDATAPVLVTVAGEGGGTRVALTIEVVSTGTPVPGGSAIVDVDLPVDHGGEESREYVVAPVEVGTRVVLDLSIPNLVRSGAFVPSYVRRDGTGTRPSTMTARHAAGDPAVDVALPGAVEDGDWAVLTQTETLDDLTRHVRISVPLRHAVVAEPVDAYVTHVYGDLFGRAPEPAGLAGWSQALRAGTPYSAVADAITASAEFRSGLIRESYLHYLGRSPDAAGAAGWLDAMGRGMPIQQMESGFIASQEYFLFSGGTIEGWVEALYLDVLGREASPDEVAGWRTAIERGAGRAQVATGFLYSTEHLSTVVGAYYRELLHREADHSGVLGWVRALQAGERSERIVSGIVASPEYRAGVPLP</sequence>
<evidence type="ECO:0000313" key="3">
    <source>
        <dbReference type="EMBL" id="SFB38194.1"/>
    </source>
</evidence>
<dbReference type="RefSeq" id="WP_090034594.1">
    <property type="nucleotide sequence ID" value="NZ_BONM01000027.1"/>
</dbReference>
<dbReference type="Proteomes" id="UP000199012">
    <property type="component" value="Unassembled WGS sequence"/>
</dbReference>
<evidence type="ECO:0000313" key="4">
    <source>
        <dbReference type="Proteomes" id="UP000199012"/>
    </source>
</evidence>
<protein>
    <recommendedName>
        <fullName evidence="2">DUF4214 domain-containing protein</fullName>
    </recommendedName>
</protein>
<accession>A0A1I1AJJ8</accession>
<dbReference type="OrthoDB" id="5181100at2"/>
<name>A0A1I1AJJ8_9CELL</name>
<feature type="domain" description="DUF4214" evidence="2">
    <location>
        <begin position="285"/>
        <end position="331"/>
    </location>
</feature>
<dbReference type="EMBL" id="FOKA01000019">
    <property type="protein sequence ID" value="SFB38194.1"/>
    <property type="molecule type" value="Genomic_DNA"/>
</dbReference>
<evidence type="ECO:0000256" key="1">
    <source>
        <dbReference type="SAM" id="SignalP"/>
    </source>
</evidence>
<feature type="chain" id="PRO_5011784193" description="DUF4214 domain-containing protein" evidence="1">
    <location>
        <begin position="30"/>
        <end position="488"/>
    </location>
</feature>
<feature type="domain" description="DUF4214" evidence="2">
    <location>
        <begin position="387"/>
        <end position="434"/>
    </location>
</feature>
<keyword evidence="4" id="KW-1185">Reference proteome</keyword>
<gene>
    <name evidence="3" type="ORF">SAMN05421867_11925</name>
</gene>
<reference evidence="3 4" key="1">
    <citation type="submission" date="2016-10" db="EMBL/GenBank/DDBJ databases">
        <authorList>
            <person name="de Groot N.N."/>
        </authorList>
    </citation>
    <scope>NUCLEOTIDE SEQUENCE [LARGE SCALE GENOMIC DNA]</scope>
    <source>
        <strain evidence="3 4">CGMCC 4.6945</strain>
    </source>
</reference>
<feature type="domain" description="DUF4214" evidence="2">
    <location>
        <begin position="438"/>
        <end position="482"/>
    </location>
</feature>
<dbReference type="STRING" id="988821.SAMN05421867_11925"/>
<dbReference type="InterPro" id="IPR038255">
    <property type="entry name" value="PBS_linker_sf"/>
</dbReference>
<dbReference type="Gene3D" id="1.10.3130.20">
    <property type="entry name" value="Phycobilisome linker domain"/>
    <property type="match status" value="1"/>
</dbReference>
<dbReference type="AlphaFoldDB" id="A0A1I1AJJ8"/>
<proteinExistence type="predicted"/>
<keyword evidence="1" id="KW-0732">Signal</keyword>
<evidence type="ECO:0000259" key="2">
    <source>
        <dbReference type="Pfam" id="PF13946"/>
    </source>
</evidence>
<feature type="signal peptide" evidence="1">
    <location>
        <begin position="1"/>
        <end position="29"/>
    </location>
</feature>
<organism evidence="3 4">
    <name type="scientific">Cellulomonas marina</name>
    <dbReference type="NCBI Taxonomy" id="988821"/>
    <lineage>
        <taxon>Bacteria</taxon>
        <taxon>Bacillati</taxon>
        <taxon>Actinomycetota</taxon>
        <taxon>Actinomycetes</taxon>
        <taxon>Micrococcales</taxon>
        <taxon>Cellulomonadaceae</taxon>
        <taxon>Cellulomonas</taxon>
    </lineage>
</organism>
<dbReference type="Pfam" id="PF13946">
    <property type="entry name" value="DUF4214"/>
    <property type="match status" value="3"/>
</dbReference>
<dbReference type="InterPro" id="IPR025282">
    <property type="entry name" value="DUF4214"/>
</dbReference>